<dbReference type="Pfam" id="PF03407">
    <property type="entry name" value="Nucleotid_trans"/>
    <property type="match status" value="1"/>
</dbReference>
<name>K0TPR6_THAOC</name>
<dbReference type="AlphaFoldDB" id="K0TPR6"/>
<feature type="transmembrane region" description="Helical" evidence="1">
    <location>
        <begin position="89"/>
        <end position="107"/>
    </location>
</feature>
<keyword evidence="1" id="KW-0472">Membrane</keyword>
<dbReference type="Proteomes" id="UP000266841">
    <property type="component" value="Unassembled WGS sequence"/>
</dbReference>
<keyword evidence="4" id="KW-1185">Reference proteome</keyword>
<keyword evidence="1" id="KW-1133">Transmembrane helix</keyword>
<dbReference type="OrthoDB" id="206835at2759"/>
<sequence length="735" mass="83030">MGTSTAGRSWLHAFHVDGFGLILEVLASCVTPCISTGYIRGYIRKENGYVTIFQAAWGPGTNYLTDSNPIKKAVMTPDVVYNKYRRQSLIILLCAFAAFALTIVAVIDETWDDPQTEEQTESISSAKVFEFEKVDDLTRDSSVQTLLQNGHTAATVTFLDETYFEPFTVWLDLYAKLRTGRVLFVFVPNDRSHDKAKLALEKLALEVYSQTSVLVNLKSDTANHLDKWNAHNLWKLRMQVLRQLLDSFSHMDFILSDVDAIWLKDPAAPGGIFNQHETSPDIVVSRGTYPHECAVSFEDNDQTAPITACLGLALFRNTPSVHRLLADVETMLPSKHNDDQKSLNCVLTEQYTRIGEASEAEDGSVLSQFQILSGEITGTLQLRILPYSQVTRICDEEILSTDATVAHCYVHPVEEHEHNKTGDKKMENFERFGFIDRMRSNQDGQLILPHSETFVTGEYEEHEAYAISLRPKLKLERGPIAYHGQSTLCVCPKCGSASFYGELYRMTHDGKSWPNENNPVQNLGLRPWKKALTWRRVDWQSRSDWRKFVDSESIALIRDPKERLLSVYRDKVACGAHKASKDRFVNDLIGLSGATYRRSPTRGFGSRCLNLDEFVQVLYEVHAQGKQQLLNRHLRPQHLLCFLHASPDQWAHVIEAKDPNAACILEAVVFGEPIREGDECALSVDHANPFELEEVLAPLEERMLDAITKEEYEVLSPYLVDTGDQSSSFIVDASK</sequence>
<dbReference type="Pfam" id="PF03567">
    <property type="entry name" value="Sulfotransfer_2"/>
    <property type="match status" value="1"/>
</dbReference>
<feature type="domain" description="Nucleotide-diphospho-sugar transferase" evidence="2">
    <location>
        <begin position="195"/>
        <end position="397"/>
    </location>
</feature>
<keyword evidence="1" id="KW-0812">Transmembrane</keyword>
<proteinExistence type="predicted"/>
<evidence type="ECO:0000313" key="3">
    <source>
        <dbReference type="EMBL" id="EJK74762.1"/>
    </source>
</evidence>
<protein>
    <recommendedName>
        <fullName evidence="2">Nucleotide-diphospho-sugar transferase domain-containing protein</fullName>
    </recommendedName>
</protein>
<evidence type="ECO:0000256" key="1">
    <source>
        <dbReference type="SAM" id="Phobius"/>
    </source>
</evidence>
<gene>
    <name evidence="3" type="ORF">THAOC_03542</name>
</gene>
<evidence type="ECO:0000259" key="2">
    <source>
        <dbReference type="Pfam" id="PF03407"/>
    </source>
</evidence>
<reference evidence="3 4" key="1">
    <citation type="journal article" date="2012" name="Genome Biol.">
        <title>Genome and low-iron response of an oceanic diatom adapted to chronic iron limitation.</title>
        <authorList>
            <person name="Lommer M."/>
            <person name="Specht M."/>
            <person name="Roy A.S."/>
            <person name="Kraemer L."/>
            <person name="Andreson R."/>
            <person name="Gutowska M.A."/>
            <person name="Wolf J."/>
            <person name="Bergner S.V."/>
            <person name="Schilhabel M.B."/>
            <person name="Klostermeier U.C."/>
            <person name="Beiko R.G."/>
            <person name="Rosenstiel P."/>
            <person name="Hippler M."/>
            <person name="Laroche J."/>
        </authorList>
    </citation>
    <scope>NUCLEOTIDE SEQUENCE [LARGE SCALE GENOMIC DNA]</scope>
    <source>
        <strain evidence="3 4">CCMP1005</strain>
    </source>
</reference>
<accession>K0TPR6</accession>
<organism evidence="3 4">
    <name type="scientific">Thalassiosira oceanica</name>
    <name type="common">Marine diatom</name>
    <dbReference type="NCBI Taxonomy" id="159749"/>
    <lineage>
        <taxon>Eukaryota</taxon>
        <taxon>Sar</taxon>
        <taxon>Stramenopiles</taxon>
        <taxon>Ochrophyta</taxon>
        <taxon>Bacillariophyta</taxon>
        <taxon>Coscinodiscophyceae</taxon>
        <taxon>Thalassiosirophycidae</taxon>
        <taxon>Thalassiosirales</taxon>
        <taxon>Thalassiosiraceae</taxon>
        <taxon>Thalassiosira</taxon>
    </lineage>
</organism>
<dbReference type="eggNOG" id="ENOG502SDBJ">
    <property type="taxonomic scope" value="Eukaryota"/>
</dbReference>
<dbReference type="GO" id="GO:0008146">
    <property type="term" value="F:sulfotransferase activity"/>
    <property type="evidence" value="ECO:0007669"/>
    <property type="project" value="InterPro"/>
</dbReference>
<comment type="caution">
    <text evidence="3">The sequence shown here is derived from an EMBL/GenBank/DDBJ whole genome shotgun (WGS) entry which is preliminary data.</text>
</comment>
<dbReference type="EMBL" id="AGNL01003390">
    <property type="protein sequence ID" value="EJK74762.1"/>
    <property type="molecule type" value="Genomic_DNA"/>
</dbReference>
<dbReference type="GO" id="GO:0016020">
    <property type="term" value="C:membrane"/>
    <property type="evidence" value="ECO:0007669"/>
    <property type="project" value="InterPro"/>
</dbReference>
<feature type="transmembrane region" description="Helical" evidence="1">
    <location>
        <begin position="20"/>
        <end position="39"/>
    </location>
</feature>
<dbReference type="InterPro" id="IPR005069">
    <property type="entry name" value="Nucl-diP-sugar_transferase"/>
</dbReference>
<dbReference type="InterPro" id="IPR005331">
    <property type="entry name" value="Sulfotransferase"/>
</dbReference>
<evidence type="ECO:0000313" key="4">
    <source>
        <dbReference type="Proteomes" id="UP000266841"/>
    </source>
</evidence>